<evidence type="ECO:0000256" key="3">
    <source>
        <dbReference type="ARBA" id="ARBA00023163"/>
    </source>
</evidence>
<proteinExistence type="predicted"/>
<evidence type="ECO:0000256" key="2">
    <source>
        <dbReference type="ARBA" id="ARBA00023125"/>
    </source>
</evidence>
<dbReference type="InterPro" id="IPR017884">
    <property type="entry name" value="SANT_dom"/>
</dbReference>
<evidence type="ECO:0000259" key="6">
    <source>
        <dbReference type="PROSITE" id="PS51293"/>
    </source>
</evidence>
<dbReference type="InterPro" id="IPR017930">
    <property type="entry name" value="Myb_dom"/>
</dbReference>
<keyword evidence="3" id="KW-0804">Transcription</keyword>
<dbReference type="CDD" id="cd00167">
    <property type="entry name" value="SANT"/>
    <property type="match status" value="2"/>
</dbReference>
<feature type="domain" description="Myb-like" evidence="5">
    <location>
        <begin position="22"/>
        <end position="73"/>
    </location>
</feature>
<evidence type="ECO:0008006" key="10">
    <source>
        <dbReference type="Google" id="ProtNLM"/>
    </source>
</evidence>
<dbReference type="GO" id="GO:0042795">
    <property type="term" value="P:snRNA transcription by RNA polymerase II"/>
    <property type="evidence" value="ECO:0007669"/>
    <property type="project" value="TreeGrafter"/>
</dbReference>
<dbReference type="SMART" id="SM00717">
    <property type="entry name" value="SANT"/>
    <property type="match status" value="2"/>
</dbReference>
<dbReference type="GO" id="GO:0042796">
    <property type="term" value="P:snRNA transcription by RNA polymerase III"/>
    <property type="evidence" value="ECO:0007669"/>
    <property type="project" value="TreeGrafter"/>
</dbReference>
<sequence length="262" mass="30867">MKVPATKKVTTVIKAKRDGVRKTKRRCVRWTGDENQRLIAAVDKFQMKNWTEIAKLVGTKTQDQCNQHWHRVLNPSISKEKWTAEEEQELNSLVKEYGESSWKEISKGLKNRTDLQCRHKWIQLRKEKSALESEIQNQETTQSATHVPPQHTLVPIQGPIHVVPLQQCFYTSYEPQYLHPHDYYHHHGFIIEQPYYYPSLQVRLADESQRHYLAQQQFLPFNFAANPQIDYGCNDIFYDNMYDAQHPSVEELFDPVDSSRLL</sequence>
<keyword evidence="4" id="KW-0539">Nucleus</keyword>
<protein>
    <recommendedName>
        <fullName evidence="10">Myb-like DNA-binding domain containing protein</fullName>
    </recommendedName>
</protein>
<dbReference type="PROSITE" id="PS50090">
    <property type="entry name" value="MYB_LIKE"/>
    <property type="match status" value="2"/>
</dbReference>
<dbReference type="PROSITE" id="PS51294">
    <property type="entry name" value="HTH_MYB"/>
    <property type="match status" value="2"/>
</dbReference>
<organism evidence="8 9">
    <name type="scientific">Acrasis kona</name>
    <dbReference type="NCBI Taxonomy" id="1008807"/>
    <lineage>
        <taxon>Eukaryota</taxon>
        <taxon>Discoba</taxon>
        <taxon>Heterolobosea</taxon>
        <taxon>Tetramitia</taxon>
        <taxon>Eutetramitia</taxon>
        <taxon>Acrasidae</taxon>
        <taxon>Acrasis</taxon>
    </lineage>
</organism>
<dbReference type="GO" id="GO:0001006">
    <property type="term" value="F:RNA polymerase III type 3 promoter sequence-specific DNA binding"/>
    <property type="evidence" value="ECO:0007669"/>
    <property type="project" value="TreeGrafter"/>
</dbReference>
<keyword evidence="9" id="KW-1185">Reference proteome</keyword>
<dbReference type="GO" id="GO:0000978">
    <property type="term" value="F:RNA polymerase II cis-regulatory region sequence-specific DNA binding"/>
    <property type="evidence" value="ECO:0007669"/>
    <property type="project" value="TreeGrafter"/>
</dbReference>
<feature type="domain" description="HTH myb-type" evidence="7">
    <location>
        <begin position="74"/>
        <end position="129"/>
    </location>
</feature>
<dbReference type="SUPFAM" id="SSF46689">
    <property type="entry name" value="Homeodomain-like"/>
    <property type="match status" value="1"/>
</dbReference>
<reference evidence="8 9" key="1">
    <citation type="submission" date="2024-03" db="EMBL/GenBank/DDBJ databases">
        <title>The Acrasis kona genome and developmental transcriptomes reveal deep origins of eukaryotic multicellular pathways.</title>
        <authorList>
            <person name="Sheikh S."/>
            <person name="Fu C.-J."/>
            <person name="Brown M.W."/>
            <person name="Baldauf S.L."/>
        </authorList>
    </citation>
    <scope>NUCLEOTIDE SEQUENCE [LARGE SCALE GENOMIC DNA]</scope>
    <source>
        <strain evidence="8 9">ATCC MYA-3509</strain>
    </source>
</reference>
<evidence type="ECO:0000313" key="9">
    <source>
        <dbReference type="Proteomes" id="UP001431209"/>
    </source>
</evidence>
<comment type="caution">
    <text evidence="8">The sequence shown here is derived from an EMBL/GenBank/DDBJ whole genome shotgun (WGS) entry which is preliminary data.</text>
</comment>
<dbReference type="GO" id="GO:0019185">
    <property type="term" value="C:snRNA-activating protein complex"/>
    <property type="evidence" value="ECO:0007669"/>
    <property type="project" value="TreeGrafter"/>
</dbReference>
<dbReference type="InterPro" id="IPR051575">
    <property type="entry name" value="Myb-like_DNA-bd"/>
</dbReference>
<dbReference type="Proteomes" id="UP001431209">
    <property type="component" value="Unassembled WGS sequence"/>
</dbReference>
<dbReference type="PANTHER" id="PTHR46621:SF1">
    <property type="entry name" value="SNRNA-ACTIVATING PROTEIN COMPLEX SUBUNIT 4"/>
    <property type="match status" value="1"/>
</dbReference>
<dbReference type="InterPro" id="IPR001005">
    <property type="entry name" value="SANT/Myb"/>
</dbReference>
<keyword evidence="1" id="KW-0805">Transcription regulation</keyword>
<feature type="domain" description="Myb-like" evidence="5">
    <location>
        <begin position="74"/>
        <end position="125"/>
    </location>
</feature>
<feature type="domain" description="HTH myb-type" evidence="7">
    <location>
        <begin position="21"/>
        <end position="73"/>
    </location>
</feature>
<feature type="domain" description="SANT" evidence="6">
    <location>
        <begin position="25"/>
        <end position="65"/>
    </location>
</feature>
<dbReference type="PROSITE" id="PS51293">
    <property type="entry name" value="SANT"/>
    <property type="match status" value="1"/>
</dbReference>
<dbReference type="Gene3D" id="1.10.10.60">
    <property type="entry name" value="Homeodomain-like"/>
    <property type="match status" value="2"/>
</dbReference>
<accession>A0AAW2ZF44</accession>
<evidence type="ECO:0000259" key="7">
    <source>
        <dbReference type="PROSITE" id="PS51294"/>
    </source>
</evidence>
<evidence type="ECO:0000313" key="8">
    <source>
        <dbReference type="EMBL" id="KAL0488075.1"/>
    </source>
</evidence>
<evidence type="ECO:0000259" key="5">
    <source>
        <dbReference type="PROSITE" id="PS50090"/>
    </source>
</evidence>
<keyword evidence="2" id="KW-0238">DNA-binding</keyword>
<evidence type="ECO:0000256" key="4">
    <source>
        <dbReference type="ARBA" id="ARBA00023242"/>
    </source>
</evidence>
<dbReference type="PANTHER" id="PTHR46621">
    <property type="entry name" value="SNRNA-ACTIVATING PROTEIN COMPLEX SUBUNIT 4"/>
    <property type="match status" value="1"/>
</dbReference>
<name>A0AAW2ZF44_9EUKA</name>
<gene>
    <name evidence="8" type="ORF">AKO1_015261</name>
</gene>
<dbReference type="Pfam" id="PF13921">
    <property type="entry name" value="Myb_DNA-bind_6"/>
    <property type="match status" value="1"/>
</dbReference>
<dbReference type="EMBL" id="JAOPGA020001401">
    <property type="protein sequence ID" value="KAL0488075.1"/>
    <property type="molecule type" value="Genomic_DNA"/>
</dbReference>
<dbReference type="AlphaFoldDB" id="A0AAW2ZF44"/>
<dbReference type="InterPro" id="IPR009057">
    <property type="entry name" value="Homeodomain-like_sf"/>
</dbReference>
<evidence type="ECO:0000256" key="1">
    <source>
        <dbReference type="ARBA" id="ARBA00023015"/>
    </source>
</evidence>